<dbReference type="Pfam" id="PF13832">
    <property type="entry name" value="zf-HC5HC2H_2"/>
    <property type="match status" value="1"/>
</dbReference>
<evidence type="ECO:0000256" key="5">
    <source>
        <dbReference type="SAM" id="MobiDB-lite"/>
    </source>
</evidence>
<dbReference type="CDD" id="cd15571">
    <property type="entry name" value="ePHD"/>
    <property type="match status" value="1"/>
</dbReference>
<gene>
    <name evidence="8" type="ORF">FGO68_gene12006</name>
</gene>
<dbReference type="InterPro" id="IPR050701">
    <property type="entry name" value="Histone_Mod_Regulator"/>
</dbReference>
<dbReference type="InterPro" id="IPR019786">
    <property type="entry name" value="Zinc_finger_PHD-type_CS"/>
</dbReference>
<keyword evidence="2 4" id="KW-0863">Zinc-finger</keyword>
<dbReference type="EMBL" id="RRYP01003101">
    <property type="protein sequence ID" value="TNV84149.1"/>
    <property type="molecule type" value="Genomic_DNA"/>
</dbReference>
<sequence>MPPHYAHFAQMPQMYFQQQAQMPQPQMPQQQQQTSPQQISGHPPQPQQWNPHQQFVQMPGQPPYPHFPGQPFMMPSPHPQPHPQSNASAPQQNPQPNSNTEHQPQQQQIQSPNPSQQPQMMFPHPMMNPQMMQMYYQHHQQYLAAMQQQQNAQSQQQKVQNQQPVPQQQFAPPVPQQPIVFQQIPAQQVVQQTVHTYQALPQKSVTPGKQQTLNPEEAPEVNGKRTLRNQAKPKKIVINDEEEENDFGQEVQNDNDVQMIDTNPSAKQKPKKIAQQPQELKNQTILNQYGAQILFNPDPNVRFQPIYEAKNNIDEEILCDICRDETNDDDDEIVLCDMCNTAVHQSCYGQDIKDDVPEGQWFCQRCTYLRSNPASNASSVQCRFCLSLKGMMVNDPGFGWVHHTCVNWIPNIWFKDDDKTVVDGKISDQCYKLKCYICRAPNGTGYCVQCDYKCCQRPFHIRCGIDKGLIKSWTEMNDHRENEESYECFLFCEKHLEVGKKELREGGKGRLVANTKAQIDKKMRKFYGDSLPQNRNAKGKAKSKKPQKNDDEEAEIEDEDDDVDEEDEKSNEDVNDGDASDGENQTTKKRPSIGTSQIKSKKKSKSKSAKGGDGGLGLKITQPSQQALPTQETFMNIFKQFWNSNGGQAGMPNPWAAQGFGQQQQQVPINNNDMMQSIKKVHGGIQHNQVLPQFGFADNDTGVQKKATKTKKGIKPATQNEQPVITPVQQQPIAVAQFVPPAFIAAPPQQPIQAHVNPAFVPQIPPQQPQIAPMVQQQPFFHQSPFGEPQTPAPQVPQAQPQQQTTILPPPPQVQSAQDSKYAVDPQFAQLIGMKTTVATRKDLQHQFIAFAIENHLVEASTRHYEIFKNPFLRSRFAVDKVAPNEIFKFIKSCFLKQID</sequence>
<feature type="domain" description="PHD-type" evidence="6">
    <location>
        <begin position="316"/>
        <end position="369"/>
    </location>
</feature>
<feature type="compositionally biased region" description="Basic residues" evidence="5">
    <location>
        <begin position="537"/>
        <end position="546"/>
    </location>
</feature>
<feature type="compositionally biased region" description="Polar residues" evidence="5">
    <location>
        <begin position="86"/>
        <end position="102"/>
    </location>
</feature>
<dbReference type="Pfam" id="PF13831">
    <property type="entry name" value="PHD_2"/>
    <property type="match status" value="1"/>
</dbReference>
<dbReference type="GO" id="GO:0006357">
    <property type="term" value="P:regulation of transcription by RNA polymerase II"/>
    <property type="evidence" value="ECO:0007669"/>
    <property type="project" value="TreeGrafter"/>
</dbReference>
<dbReference type="Proteomes" id="UP000785679">
    <property type="component" value="Unassembled WGS sequence"/>
</dbReference>
<evidence type="ECO:0000313" key="9">
    <source>
        <dbReference type="Proteomes" id="UP000785679"/>
    </source>
</evidence>
<feature type="region of interest" description="Disordered" evidence="5">
    <location>
        <begin position="146"/>
        <end position="172"/>
    </location>
</feature>
<feature type="compositionally biased region" description="Acidic residues" evidence="5">
    <location>
        <begin position="550"/>
        <end position="581"/>
    </location>
</feature>
<reference evidence="8" key="1">
    <citation type="submission" date="2019-06" db="EMBL/GenBank/DDBJ databases">
        <authorList>
            <person name="Zheng W."/>
        </authorList>
    </citation>
    <scope>NUCLEOTIDE SEQUENCE</scope>
    <source>
        <strain evidence="8">QDHG01</strain>
    </source>
</reference>
<dbReference type="Gene3D" id="3.30.40.10">
    <property type="entry name" value="Zinc/RING finger domain, C3HC4 (zinc finger)"/>
    <property type="match status" value="2"/>
</dbReference>
<feature type="region of interest" description="Disordered" evidence="5">
    <location>
        <begin position="524"/>
        <end position="624"/>
    </location>
</feature>
<evidence type="ECO:0000256" key="4">
    <source>
        <dbReference type="PROSITE-ProRule" id="PRU00146"/>
    </source>
</evidence>
<feature type="compositionally biased region" description="Polar residues" evidence="5">
    <location>
        <begin position="201"/>
        <end position="214"/>
    </location>
</feature>
<feature type="compositionally biased region" description="Low complexity" evidence="5">
    <location>
        <begin position="47"/>
        <end position="57"/>
    </location>
</feature>
<organism evidence="8 9">
    <name type="scientific">Halteria grandinella</name>
    <dbReference type="NCBI Taxonomy" id="5974"/>
    <lineage>
        <taxon>Eukaryota</taxon>
        <taxon>Sar</taxon>
        <taxon>Alveolata</taxon>
        <taxon>Ciliophora</taxon>
        <taxon>Intramacronucleata</taxon>
        <taxon>Spirotrichea</taxon>
        <taxon>Stichotrichia</taxon>
        <taxon>Sporadotrichida</taxon>
        <taxon>Halteriidae</taxon>
        <taxon>Halteria</taxon>
    </lineage>
</organism>
<protein>
    <submittedName>
        <fullName evidence="8">Uncharacterized protein</fullName>
    </submittedName>
</protein>
<accession>A0A8J8P0X6</accession>
<proteinExistence type="predicted"/>
<feature type="domain" description="PHD-type" evidence="7">
    <location>
        <begin position="379"/>
        <end position="496"/>
    </location>
</feature>
<dbReference type="CDD" id="cd15492">
    <property type="entry name" value="PHD_BRPF_JADE_like"/>
    <property type="match status" value="1"/>
</dbReference>
<keyword evidence="3" id="KW-0862">Zinc</keyword>
<dbReference type="SMART" id="SM00249">
    <property type="entry name" value="PHD"/>
    <property type="match status" value="2"/>
</dbReference>
<feature type="compositionally biased region" description="Basic residues" evidence="5">
    <location>
        <begin position="599"/>
        <end position="608"/>
    </location>
</feature>
<dbReference type="InterPro" id="IPR034732">
    <property type="entry name" value="EPHD"/>
</dbReference>
<evidence type="ECO:0000313" key="8">
    <source>
        <dbReference type="EMBL" id="TNV84149.1"/>
    </source>
</evidence>
<evidence type="ECO:0000256" key="2">
    <source>
        <dbReference type="ARBA" id="ARBA00022771"/>
    </source>
</evidence>
<feature type="region of interest" description="Disordered" evidence="5">
    <location>
        <begin position="781"/>
        <end position="820"/>
    </location>
</feature>
<dbReference type="InterPro" id="IPR013083">
    <property type="entry name" value="Znf_RING/FYVE/PHD"/>
</dbReference>
<evidence type="ECO:0000256" key="3">
    <source>
        <dbReference type="ARBA" id="ARBA00022833"/>
    </source>
</evidence>
<feature type="compositionally biased region" description="Low complexity" evidence="5">
    <location>
        <begin position="16"/>
        <end position="38"/>
    </location>
</feature>
<name>A0A8J8P0X6_HALGN</name>
<evidence type="ECO:0000256" key="1">
    <source>
        <dbReference type="ARBA" id="ARBA00022723"/>
    </source>
</evidence>
<dbReference type="OrthoDB" id="283972at2759"/>
<dbReference type="PROSITE" id="PS50016">
    <property type="entry name" value="ZF_PHD_2"/>
    <property type="match status" value="1"/>
</dbReference>
<feature type="region of interest" description="Disordered" evidence="5">
    <location>
        <begin position="16"/>
        <end position="126"/>
    </location>
</feature>
<feature type="region of interest" description="Disordered" evidence="5">
    <location>
        <begin position="201"/>
        <end position="221"/>
    </location>
</feature>
<dbReference type="InterPro" id="IPR001965">
    <property type="entry name" value="Znf_PHD"/>
</dbReference>
<keyword evidence="1" id="KW-0479">Metal-binding</keyword>
<feature type="compositionally biased region" description="Pro residues" evidence="5">
    <location>
        <begin position="60"/>
        <end position="82"/>
    </location>
</feature>
<evidence type="ECO:0000259" key="6">
    <source>
        <dbReference type="PROSITE" id="PS50016"/>
    </source>
</evidence>
<comment type="caution">
    <text evidence="8">The sequence shown here is derived from an EMBL/GenBank/DDBJ whole genome shotgun (WGS) entry which is preliminary data.</text>
</comment>
<dbReference type="PANTHER" id="PTHR13793">
    <property type="entry name" value="PHD FINGER PROTEINS"/>
    <property type="match status" value="1"/>
</dbReference>
<feature type="compositionally biased region" description="Low complexity" evidence="5">
    <location>
        <begin position="796"/>
        <end position="807"/>
    </location>
</feature>
<feature type="compositionally biased region" description="Low complexity" evidence="5">
    <location>
        <begin position="103"/>
        <end position="126"/>
    </location>
</feature>
<dbReference type="PANTHER" id="PTHR13793:SF107">
    <property type="entry name" value="BROMODOMAIN-CONTAINING PROTEIN HOMOLOG"/>
    <property type="match status" value="1"/>
</dbReference>
<evidence type="ECO:0000259" key="7">
    <source>
        <dbReference type="PROSITE" id="PS51805"/>
    </source>
</evidence>
<dbReference type="SUPFAM" id="SSF57903">
    <property type="entry name" value="FYVE/PHD zinc finger"/>
    <property type="match status" value="1"/>
</dbReference>
<dbReference type="PROSITE" id="PS51805">
    <property type="entry name" value="EPHD"/>
    <property type="match status" value="1"/>
</dbReference>
<dbReference type="InterPro" id="IPR019787">
    <property type="entry name" value="Znf_PHD-finger"/>
</dbReference>
<keyword evidence="9" id="KW-1185">Reference proteome</keyword>
<dbReference type="PROSITE" id="PS01359">
    <property type="entry name" value="ZF_PHD_1"/>
    <property type="match status" value="1"/>
</dbReference>
<dbReference type="AlphaFoldDB" id="A0A8J8P0X6"/>
<dbReference type="InterPro" id="IPR011011">
    <property type="entry name" value="Znf_FYVE_PHD"/>
</dbReference>
<dbReference type="GO" id="GO:0008270">
    <property type="term" value="F:zinc ion binding"/>
    <property type="evidence" value="ECO:0007669"/>
    <property type="project" value="UniProtKB-KW"/>
</dbReference>